<dbReference type="GO" id="GO:0005506">
    <property type="term" value="F:iron ion binding"/>
    <property type="evidence" value="ECO:0007669"/>
    <property type="project" value="InterPro"/>
</dbReference>
<dbReference type="PANTHER" id="PTHR31149:SF7">
    <property type="entry name" value="EXPRESSED PROTEIN"/>
    <property type="match status" value="1"/>
</dbReference>
<evidence type="ECO:0000259" key="3">
    <source>
        <dbReference type="Pfam" id="PF23080"/>
    </source>
</evidence>
<dbReference type="Gene3D" id="2.60.40.2700">
    <property type="match status" value="1"/>
</dbReference>
<keyword evidence="6" id="KW-1185">Reference proteome</keyword>
<dbReference type="FunFam" id="2.60.40.2700:FF:000001">
    <property type="entry name" value="Transmembrane protein"/>
    <property type="match status" value="1"/>
</dbReference>
<reference evidence="5" key="1">
    <citation type="submission" date="2022-12" db="EMBL/GenBank/DDBJ databases">
        <title>Draft genome assemblies for two species of Escallonia (Escalloniales).</title>
        <authorList>
            <person name="Chanderbali A."/>
            <person name="Dervinis C."/>
            <person name="Anghel I."/>
            <person name="Soltis D."/>
            <person name="Soltis P."/>
            <person name="Zapata F."/>
        </authorList>
    </citation>
    <scope>NUCLEOTIDE SEQUENCE</scope>
    <source>
        <strain evidence="5">UCBG64.0493</strain>
        <tissue evidence="5">Leaf</tissue>
    </source>
</reference>
<dbReference type="InterPro" id="IPR056284">
    <property type="entry name" value="AIR9-like_A9"/>
</dbReference>
<evidence type="ECO:0000313" key="5">
    <source>
        <dbReference type="EMBL" id="KAK3009018.1"/>
    </source>
</evidence>
<sequence>MSSSESSINMQNHGGIQAHKPDLPSRHNFGAEASSVSRNLKENDSVNYLEDQETMELYSRAKAQKEEILFLREQIAAAGVKEMQFLKEKYALERQFAELRLALDEKQNEAINSASNELARRKGDLEEQLKLTDELKFNQHHHHISAGLSCSGDGWVGRFLWSKEFAGGGVEMMIFDSVNEENYHPGCNLALTVSFLPLRIYAVITWGGNRGRGQMYRDWSKSNNTVYNSTAAGIVSKKLSCMYEKVAEEEKYIFSSSIVGLLAEHGISPHVINASTLSDNIKVWSWNLDDAYDKREKLAVSILTLEVRYMRLLPYISHINPCVDAYIQGQSQKLAWGKGAWMGVGEHLHDQLQLRIRALHAKMGELYGNQALDKDVPGSSLLNVRPSNTSMGQHGFSFHNQHINDYNLRQIDNVPRNVRENDYTPLRSLILNGQMQEPLSNNNQPKSPFNIDREVERTIPYGRAAMRSEENSNINSFERLSMQPLEQHPGIEGFQIIGDAKPGGRLLGCGFPVHGTSLCIFQWVRHLQDGTRQYIEEAINPEYVVTADDVDKLIAVECIPMDDQGRQGELVRLFANEQNKITCDLDMQQEIDTYISEGQATFNVLLLMDSFENWEPTTLILRRSSYQIMVNRTQEIVIAEKFSKDLSIKIPSGLSTQFVLTCFDGSSHPFSTYNDVRMRDTLVLTMRMFQNKVLFLPIHS</sequence>
<evidence type="ECO:0000259" key="4">
    <source>
        <dbReference type="Pfam" id="PF23197"/>
    </source>
</evidence>
<dbReference type="InterPro" id="IPR002325">
    <property type="entry name" value="Cyt_f"/>
</dbReference>
<dbReference type="GO" id="GO:0020037">
    <property type="term" value="F:heme binding"/>
    <property type="evidence" value="ECO:0007669"/>
    <property type="project" value="InterPro"/>
</dbReference>
<comment type="caution">
    <text evidence="5">The sequence shown here is derived from an EMBL/GenBank/DDBJ whole genome shotgun (WGS) entry which is preliminary data.</text>
</comment>
<keyword evidence="1" id="KW-0175">Coiled coil</keyword>
<accession>A0AA88VKP7</accession>
<dbReference type="GO" id="GO:0009055">
    <property type="term" value="F:electron transfer activity"/>
    <property type="evidence" value="ECO:0007669"/>
    <property type="project" value="InterPro"/>
</dbReference>
<feature type="compositionally biased region" description="Polar residues" evidence="2">
    <location>
        <begin position="1"/>
        <end position="14"/>
    </location>
</feature>
<feature type="domain" description="AIR9-like A9" evidence="4">
    <location>
        <begin position="518"/>
        <end position="571"/>
    </location>
</feature>
<feature type="domain" description="DUF7046" evidence="3">
    <location>
        <begin position="611"/>
        <end position="693"/>
    </location>
</feature>
<dbReference type="GO" id="GO:0005886">
    <property type="term" value="C:plasma membrane"/>
    <property type="evidence" value="ECO:0007669"/>
    <property type="project" value="TreeGrafter"/>
</dbReference>
<proteinExistence type="predicted"/>
<feature type="coiled-coil region" evidence="1">
    <location>
        <begin position="89"/>
        <end position="128"/>
    </location>
</feature>
<dbReference type="GO" id="GO:0042651">
    <property type="term" value="C:thylakoid membrane"/>
    <property type="evidence" value="ECO:0007669"/>
    <property type="project" value="InterPro"/>
</dbReference>
<dbReference type="EMBL" id="JAVXUP010001691">
    <property type="protein sequence ID" value="KAK3009018.1"/>
    <property type="molecule type" value="Genomic_DNA"/>
</dbReference>
<dbReference type="PANTHER" id="PTHR31149">
    <property type="entry name" value="EXPRESSED PROTEIN"/>
    <property type="match status" value="1"/>
</dbReference>
<protein>
    <submittedName>
        <fullName evidence="5">Uncharacterized protein</fullName>
    </submittedName>
</protein>
<dbReference type="Proteomes" id="UP001188597">
    <property type="component" value="Unassembled WGS sequence"/>
</dbReference>
<feature type="region of interest" description="Disordered" evidence="2">
    <location>
        <begin position="1"/>
        <end position="38"/>
    </location>
</feature>
<dbReference type="PROSITE" id="PS51010">
    <property type="entry name" value="CYTF"/>
    <property type="match status" value="1"/>
</dbReference>
<name>A0AA88VKP7_9ASTE</name>
<evidence type="ECO:0000313" key="6">
    <source>
        <dbReference type="Proteomes" id="UP001188597"/>
    </source>
</evidence>
<organism evidence="5 6">
    <name type="scientific">Escallonia herrerae</name>
    <dbReference type="NCBI Taxonomy" id="1293975"/>
    <lineage>
        <taxon>Eukaryota</taxon>
        <taxon>Viridiplantae</taxon>
        <taxon>Streptophyta</taxon>
        <taxon>Embryophyta</taxon>
        <taxon>Tracheophyta</taxon>
        <taxon>Spermatophyta</taxon>
        <taxon>Magnoliopsida</taxon>
        <taxon>eudicotyledons</taxon>
        <taxon>Gunneridae</taxon>
        <taxon>Pentapetalae</taxon>
        <taxon>asterids</taxon>
        <taxon>campanulids</taxon>
        <taxon>Escalloniales</taxon>
        <taxon>Escalloniaceae</taxon>
        <taxon>Escallonia</taxon>
    </lineage>
</organism>
<dbReference type="AlphaFoldDB" id="A0AA88VKP7"/>
<dbReference type="Pfam" id="PF23080">
    <property type="entry name" value="DUF7046"/>
    <property type="match status" value="1"/>
</dbReference>
<evidence type="ECO:0000256" key="2">
    <source>
        <dbReference type="SAM" id="MobiDB-lite"/>
    </source>
</evidence>
<dbReference type="InterPro" id="IPR055474">
    <property type="entry name" value="DUF7046"/>
</dbReference>
<dbReference type="Pfam" id="PF23197">
    <property type="entry name" value="IG_AIR9"/>
    <property type="match status" value="1"/>
</dbReference>
<evidence type="ECO:0000256" key="1">
    <source>
        <dbReference type="SAM" id="Coils"/>
    </source>
</evidence>
<dbReference type="GO" id="GO:0015979">
    <property type="term" value="P:photosynthesis"/>
    <property type="evidence" value="ECO:0007669"/>
    <property type="project" value="InterPro"/>
</dbReference>
<gene>
    <name evidence="5" type="ORF">RJ639_013848</name>
</gene>